<gene>
    <name evidence="1" type="ORF">DZC73_12530</name>
</gene>
<evidence type="ECO:0000313" key="2">
    <source>
        <dbReference type="Proteomes" id="UP000267464"/>
    </source>
</evidence>
<name>A0A3N7HPQ1_9BURK</name>
<dbReference type="EMBL" id="QUSW01000003">
    <property type="protein sequence ID" value="RQP24144.1"/>
    <property type="molecule type" value="Genomic_DNA"/>
</dbReference>
<protein>
    <submittedName>
        <fullName evidence="1">DUF3567 domain-containing protein</fullName>
    </submittedName>
</protein>
<sequence length="95" mass="10641">MQMLYNSDSFAVVMFDVPPASDDNASGEGSPFTLNRGGYEIVDKFARREIFIEGALAESFKEGVEALIEMEPSEEEIDEYLGRFSSIMQQPVILH</sequence>
<dbReference type="AlphaFoldDB" id="A0A3N7HPQ1"/>
<reference evidence="1 2" key="2">
    <citation type="submission" date="2018-12" db="EMBL/GenBank/DDBJ databases">
        <title>Rhizobacter gummiphilus sp. nov., a rubber-degrading bacterium isolated from the soil of a botanical garden in Japan.</title>
        <authorList>
            <person name="Shunsuke S.S."/>
        </authorList>
    </citation>
    <scope>NUCLEOTIDE SEQUENCE [LARGE SCALE GENOMIC DNA]</scope>
    <source>
        <strain evidence="1 2">S-16</strain>
    </source>
</reference>
<dbReference type="InterPro" id="IPR021951">
    <property type="entry name" value="DUF3567"/>
</dbReference>
<dbReference type="Proteomes" id="UP000267464">
    <property type="component" value="Unassembled WGS sequence"/>
</dbReference>
<dbReference type="OrthoDB" id="9153776at2"/>
<comment type="caution">
    <text evidence="1">The sequence shown here is derived from an EMBL/GenBank/DDBJ whole genome shotgun (WGS) entry which is preliminary data.</text>
</comment>
<dbReference type="Pfam" id="PF12091">
    <property type="entry name" value="DUF3567"/>
    <property type="match status" value="1"/>
</dbReference>
<accession>A0A3N7HPQ1</accession>
<evidence type="ECO:0000313" key="1">
    <source>
        <dbReference type="EMBL" id="RQP24144.1"/>
    </source>
</evidence>
<reference evidence="1 2" key="1">
    <citation type="submission" date="2018-08" db="EMBL/GenBank/DDBJ databases">
        <authorList>
            <person name="Khan S.A."/>
            <person name="Jeon C.O."/>
            <person name="Chun B.H."/>
            <person name="Jeong S.E."/>
        </authorList>
    </citation>
    <scope>NUCLEOTIDE SEQUENCE [LARGE SCALE GENOMIC DNA]</scope>
    <source>
        <strain evidence="1 2">S-16</strain>
    </source>
</reference>
<keyword evidence="2" id="KW-1185">Reference proteome</keyword>
<dbReference type="RefSeq" id="WP_124540595.1">
    <property type="nucleotide sequence ID" value="NZ_QUSW01000003.1"/>
</dbReference>
<proteinExistence type="predicted"/>
<organism evidence="1 2">
    <name type="scientific">Piscinibacter terrae</name>
    <dbReference type="NCBI Taxonomy" id="2496871"/>
    <lineage>
        <taxon>Bacteria</taxon>
        <taxon>Pseudomonadati</taxon>
        <taxon>Pseudomonadota</taxon>
        <taxon>Betaproteobacteria</taxon>
        <taxon>Burkholderiales</taxon>
        <taxon>Sphaerotilaceae</taxon>
        <taxon>Piscinibacter</taxon>
    </lineage>
</organism>